<sequence length="65" mass="7502">MPTVKELLTYGENGNKKHPLTAVTQDLGIRLNLKMVLYLENLCLTEKPRIFNPKPRVAPERYATY</sequence>
<reference evidence="2" key="1">
    <citation type="submission" date="2016-10" db="EMBL/GenBank/DDBJ databases">
        <authorList>
            <person name="Varghese N."/>
            <person name="Submissions S."/>
        </authorList>
    </citation>
    <scope>NUCLEOTIDE SEQUENCE [LARGE SCALE GENOMIC DNA]</scope>
    <source>
        <strain evidence="2">CGMCC 1.2747</strain>
    </source>
</reference>
<dbReference type="Proteomes" id="UP000199274">
    <property type="component" value="Unassembled WGS sequence"/>
</dbReference>
<accession>A0A1G8FF29</accession>
<organism evidence="1 2">
    <name type="scientific">Flavobacterium omnivorum</name>
    <dbReference type="NCBI Taxonomy" id="178355"/>
    <lineage>
        <taxon>Bacteria</taxon>
        <taxon>Pseudomonadati</taxon>
        <taxon>Bacteroidota</taxon>
        <taxon>Flavobacteriia</taxon>
        <taxon>Flavobacteriales</taxon>
        <taxon>Flavobacteriaceae</taxon>
        <taxon>Flavobacterium</taxon>
    </lineage>
</organism>
<proteinExistence type="predicted"/>
<protein>
    <submittedName>
        <fullName evidence="1">Uncharacterized protein</fullName>
    </submittedName>
</protein>
<evidence type="ECO:0000313" key="1">
    <source>
        <dbReference type="EMBL" id="SDH80652.1"/>
    </source>
</evidence>
<keyword evidence="2" id="KW-1185">Reference proteome</keyword>
<dbReference type="EMBL" id="FNDB01000015">
    <property type="protein sequence ID" value="SDH80652.1"/>
    <property type="molecule type" value="Genomic_DNA"/>
</dbReference>
<evidence type="ECO:0000313" key="2">
    <source>
        <dbReference type="Proteomes" id="UP000199274"/>
    </source>
</evidence>
<dbReference type="STRING" id="178355.SAMN04488062_11515"/>
<name>A0A1G8FF29_9FLAO</name>
<dbReference type="AlphaFoldDB" id="A0A1G8FF29"/>
<gene>
    <name evidence="1" type="ORF">SAMN04488062_11515</name>
</gene>